<name>A0A8J7R6I1_9HYPH</name>
<feature type="domain" description="TfoX N-terminal" evidence="1">
    <location>
        <begin position="8"/>
        <end position="102"/>
    </location>
</feature>
<accession>A0A8J7R6I1</accession>
<evidence type="ECO:0000313" key="3">
    <source>
        <dbReference type="Proteomes" id="UP000666240"/>
    </source>
</evidence>
<sequence>MDNEAIRELFAGLGEVEIRRLFGGKGIYHRGLIVGLDLFDEIMLKGDQEAAAVFEAAGAKRWVYPAKRSGKPVAMPYWSVPAEVLDDEESLAGWTRMAFAAAVRIEKAKL</sequence>
<dbReference type="SUPFAM" id="SSF159894">
    <property type="entry name" value="YgaC/TfoX-N like"/>
    <property type="match status" value="1"/>
</dbReference>
<protein>
    <submittedName>
        <fullName evidence="2">TfoX/Sxy family protein</fullName>
    </submittedName>
</protein>
<dbReference type="Pfam" id="PF04993">
    <property type="entry name" value="TfoX_N"/>
    <property type="match status" value="1"/>
</dbReference>
<dbReference type="Proteomes" id="UP000666240">
    <property type="component" value="Unassembled WGS sequence"/>
</dbReference>
<dbReference type="Gene3D" id="3.30.1460.30">
    <property type="entry name" value="YgaC/TfoX-N like chaperone"/>
    <property type="match status" value="1"/>
</dbReference>
<reference evidence="2" key="1">
    <citation type="submission" date="2021-03" db="EMBL/GenBank/DDBJ databases">
        <title>Genome sequencing and assembly of Tianweitania sediminis.</title>
        <authorList>
            <person name="Chhetri G."/>
        </authorList>
    </citation>
    <scope>NUCLEOTIDE SEQUENCE</scope>
    <source>
        <strain evidence="2">Z8</strain>
    </source>
</reference>
<gene>
    <name evidence="2" type="ORF">J5Y06_19680</name>
</gene>
<dbReference type="RefSeq" id="WP_209336917.1">
    <property type="nucleotide sequence ID" value="NZ_JAGIYY010000009.1"/>
</dbReference>
<organism evidence="2 3">
    <name type="scientific">Tianweitania sediminis</name>
    <dbReference type="NCBI Taxonomy" id="1502156"/>
    <lineage>
        <taxon>Bacteria</taxon>
        <taxon>Pseudomonadati</taxon>
        <taxon>Pseudomonadota</taxon>
        <taxon>Alphaproteobacteria</taxon>
        <taxon>Hyphomicrobiales</taxon>
        <taxon>Phyllobacteriaceae</taxon>
        <taxon>Tianweitania</taxon>
    </lineage>
</organism>
<dbReference type="EMBL" id="JAGIYY010000009">
    <property type="protein sequence ID" value="MBP0440875.1"/>
    <property type="molecule type" value="Genomic_DNA"/>
</dbReference>
<dbReference type="InterPro" id="IPR007076">
    <property type="entry name" value="TfoX_N"/>
</dbReference>
<dbReference type="AlphaFoldDB" id="A0A8J7R6I1"/>
<comment type="caution">
    <text evidence="2">The sequence shown here is derived from an EMBL/GenBank/DDBJ whole genome shotgun (WGS) entry which is preliminary data.</text>
</comment>
<evidence type="ECO:0000313" key="2">
    <source>
        <dbReference type="EMBL" id="MBP0440875.1"/>
    </source>
</evidence>
<keyword evidence="3" id="KW-1185">Reference proteome</keyword>
<proteinExistence type="predicted"/>
<evidence type="ECO:0000259" key="1">
    <source>
        <dbReference type="Pfam" id="PF04993"/>
    </source>
</evidence>